<organism evidence="1">
    <name type="scientific">marine sediment metagenome</name>
    <dbReference type="NCBI Taxonomy" id="412755"/>
    <lineage>
        <taxon>unclassified sequences</taxon>
        <taxon>metagenomes</taxon>
        <taxon>ecological metagenomes</taxon>
    </lineage>
</organism>
<sequence length="225" mass="23179">MTLKSQLTEMSACMSAVNWVNKRGIKTAWRDCPRGDWMLWLAGRLDIDRKLLVLAACDCAETALQYVPEGEARPAKAIQTSRNWCNGTATMKDCCKAAAAAYIADAAAYDAAAYAAAAAYTTAAYAADAAAAAAYTTAAYAADVAAVAAYAADTADVAAYAADAAASAADTAAYTTAAAAADADTDTAVVAYARMSAHLTCADLVRKRIPVEIISAALTDMRKAA</sequence>
<name>A0A0F9KK90_9ZZZZ</name>
<protein>
    <submittedName>
        <fullName evidence="1">Uncharacterized protein</fullName>
    </submittedName>
</protein>
<proteinExistence type="predicted"/>
<reference evidence="1" key="1">
    <citation type="journal article" date="2015" name="Nature">
        <title>Complex archaea that bridge the gap between prokaryotes and eukaryotes.</title>
        <authorList>
            <person name="Spang A."/>
            <person name="Saw J.H."/>
            <person name="Jorgensen S.L."/>
            <person name="Zaremba-Niedzwiedzka K."/>
            <person name="Martijn J."/>
            <person name="Lind A.E."/>
            <person name="van Eijk R."/>
            <person name="Schleper C."/>
            <person name="Guy L."/>
            <person name="Ettema T.J."/>
        </authorList>
    </citation>
    <scope>NUCLEOTIDE SEQUENCE</scope>
</reference>
<dbReference type="AlphaFoldDB" id="A0A0F9KK90"/>
<accession>A0A0F9KK90</accession>
<comment type="caution">
    <text evidence="1">The sequence shown here is derived from an EMBL/GenBank/DDBJ whole genome shotgun (WGS) entry which is preliminary data.</text>
</comment>
<dbReference type="EMBL" id="LAZR01013308">
    <property type="protein sequence ID" value="KKM22563.1"/>
    <property type="molecule type" value="Genomic_DNA"/>
</dbReference>
<evidence type="ECO:0000313" key="1">
    <source>
        <dbReference type="EMBL" id="KKM22563.1"/>
    </source>
</evidence>
<gene>
    <name evidence="1" type="ORF">LCGC14_1624020</name>
</gene>